<dbReference type="EMBL" id="BAABIQ010000003">
    <property type="protein sequence ID" value="GAA4781106.1"/>
    <property type="molecule type" value="Genomic_DNA"/>
</dbReference>
<keyword evidence="3" id="KW-1185">Reference proteome</keyword>
<sequence>MEESLSVNSMQHKIFLLLLSLIFSIGGSTLAQEKAIPNDAIDVPIGGNTWQVAAVDADRDVVGTHGIPTWNDPSKAFVTYVRLAKKGSLALWLKARVDGPGILTVQVSGKQQQIDISPKHQEVIYLGDWDIRDTGYIAINLQAKKEIHLSKLTAIAIAGSAVSAQTHFVKDNEGNFFYWGRRGPSTHLNYQTPEGKDIAYYYNEVTVPKENDIIGSYFMANGFEGGYFGMQVNTATERRILFSVWSPFQTDNPNEIPEDHRIKLLKKGEDVHGGEFGGEGSGGQSYWRFNWKAGHTYKFLLKGEPVANQYTNYTAWFFAPEIGKWKLIASFSRPQTNSWLHGFHSFLENFSPKQGILERKVYFGNQWVIDKEGNYYEIREAKFSADNTARKGYRLDYSGGNEKEKFFLHNFGFFSHYTPIGTSVKRFSTANKPLLNLEQLPQK</sequence>
<dbReference type="Pfam" id="PF11958">
    <property type="entry name" value="DUF3472"/>
    <property type="match status" value="1"/>
</dbReference>
<evidence type="ECO:0000259" key="1">
    <source>
        <dbReference type="Pfam" id="PF16871"/>
    </source>
</evidence>
<protein>
    <submittedName>
        <fullName evidence="2">DUF3472 domain-containing protein</fullName>
    </submittedName>
</protein>
<dbReference type="Pfam" id="PF16871">
    <property type="entry name" value="DUF5077"/>
    <property type="match status" value="1"/>
</dbReference>
<feature type="domain" description="DUF5077" evidence="1">
    <location>
        <begin position="43"/>
        <end position="161"/>
    </location>
</feature>
<proteinExistence type="predicted"/>
<dbReference type="Proteomes" id="UP001501411">
    <property type="component" value="Unassembled WGS sequence"/>
</dbReference>
<gene>
    <name evidence="2" type="ORF">GCM10023231_05560</name>
</gene>
<reference evidence="3" key="1">
    <citation type="journal article" date="2019" name="Int. J. Syst. Evol. Microbiol.">
        <title>The Global Catalogue of Microorganisms (GCM) 10K type strain sequencing project: providing services to taxonomists for standard genome sequencing and annotation.</title>
        <authorList>
            <consortium name="The Broad Institute Genomics Platform"/>
            <consortium name="The Broad Institute Genome Sequencing Center for Infectious Disease"/>
            <person name="Wu L."/>
            <person name="Ma J."/>
        </authorList>
    </citation>
    <scope>NUCLEOTIDE SEQUENCE [LARGE SCALE GENOMIC DNA]</scope>
    <source>
        <strain evidence="3">JCM 18200</strain>
    </source>
</reference>
<dbReference type="InterPro" id="IPR031712">
    <property type="entry name" value="DUF5077"/>
</dbReference>
<evidence type="ECO:0000313" key="2">
    <source>
        <dbReference type="EMBL" id="GAA4781106.1"/>
    </source>
</evidence>
<organism evidence="2 3">
    <name type="scientific">Olivibacter ginsenosidimutans</name>
    <dbReference type="NCBI Taxonomy" id="1176537"/>
    <lineage>
        <taxon>Bacteria</taxon>
        <taxon>Pseudomonadati</taxon>
        <taxon>Bacteroidota</taxon>
        <taxon>Sphingobacteriia</taxon>
        <taxon>Sphingobacteriales</taxon>
        <taxon>Sphingobacteriaceae</taxon>
        <taxon>Olivibacter</taxon>
    </lineage>
</organism>
<evidence type="ECO:0000313" key="3">
    <source>
        <dbReference type="Proteomes" id="UP001501411"/>
    </source>
</evidence>
<name>A0ABP9AGF5_9SPHI</name>
<comment type="caution">
    <text evidence="2">The sequence shown here is derived from an EMBL/GenBank/DDBJ whole genome shotgun (WGS) entry which is preliminary data.</text>
</comment>
<dbReference type="InterPro" id="IPR021862">
    <property type="entry name" value="DUF3472"/>
</dbReference>
<accession>A0ABP9AGF5</accession>